<feature type="transmembrane region" description="Helical" evidence="6">
    <location>
        <begin position="276"/>
        <end position="303"/>
    </location>
</feature>
<keyword evidence="2" id="KW-1003">Cell membrane</keyword>
<feature type="transmembrane region" description="Helical" evidence="6">
    <location>
        <begin position="40"/>
        <end position="57"/>
    </location>
</feature>
<dbReference type="PANTHER" id="PTHR39087">
    <property type="entry name" value="UPF0104 MEMBRANE PROTEIN MJ1595"/>
    <property type="match status" value="1"/>
</dbReference>
<dbReference type="EMBL" id="FMZC01000004">
    <property type="protein sequence ID" value="SDD00142.1"/>
    <property type="molecule type" value="Genomic_DNA"/>
</dbReference>
<evidence type="ECO:0000256" key="2">
    <source>
        <dbReference type="ARBA" id="ARBA00022475"/>
    </source>
</evidence>
<proteinExistence type="predicted"/>
<organism evidence="7 8">
    <name type="scientific">Paracidovorax valerianellae</name>
    <dbReference type="NCBI Taxonomy" id="187868"/>
    <lineage>
        <taxon>Bacteria</taxon>
        <taxon>Pseudomonadati</taxon>
        <taxon>Pseudomonadota</taxon>
        <taxon>Betaproteobacteria</taxon>
        <taxon>Burkholderiales</taxon>
        <taxon>Comamonadaceae</taxon>
        <taxon>Paracidovorax</taxon>
    </lineage>
</organism>
<name>A0A1G6R685_9BURK</name>
<keyword evidence="5 6" id="KW-0472">Membrane</keyword>
<dbReference type="RefSeq" id="WP_092742146.1">
    <property type="nucleotide sequence ID" value="NZ_FMZC01000004.1"/>
</dbReference>
<keyword evidence="8" id="KW-1185">Reference proteome</keyword>
<evidence type="ECO:0000256" key="4">
    <source>
        <dbReference type="ARBA" id="ARBA00022989"/>
    </source>
</evidence>
<sequence length="309" mass="32624">MKPGHAVAAAGACTAAYVAALAWADARNQVFAQLPQVFAWMPSMAAIAFASYLLRYLRWRWLLARAGHTVPWGAGFLGYLSGFAFTATPGKVGELVRVRYFARHGVPAARTVSAFVYERAFDLLCVVLLAALAIPALPLFAVLVAFVAGMIGAVVVVAARPSWLLRSAAWLRRRGWPRVSRAVRALAMGLAGCKAWLHPLDLGLSLGLGLAAWGMVALSFAWLLHGLGIDLPWRDAASLYPTAMLAGAASMLPAGIGTTEATLVALLALQAVPIGLGTLAAVGIRVATLWFAVLCGFAAIAVLERRRGP</sequence>
<dbReference type="InterPro" id="IPR022791">
    <property type="entry name" value="L-PG_synthase/AglD"/>
</dbReference>
<dbReference type="STRING" id="187868.SAMN05192589_10455"/>
<dbReference type="GO" id="GO:0005886">
    <property type="term" value="C:plasma membrane"/>
    <property type="evidence" value="ECO:0007669"/>
    <property type="project" value="UniProtKB-SubCell"/>
</dbReference>
<feature type="transmembrane region" description="Helical" evidence="6">
    <location>
        <begin position="69"/>
        <end position="87"/>
    </location>
</feature>
<evidence type="ECO:0008006" key="9">
    <source>
        <dbReference type="Google" id="ProtNLM"/>
    </source>
</evidence>
<evidence type="ECO:0000256" key="5">
    <source>
        <dbReference type="ARBA" id="ARBA00023136"/>
    </source>
</evidence>
<feature type="transmembrane region" description="Helical" evidence="6">
    <location>
        <begin position="203"/>
        <end position="224"/>
    </location>
</feature>
<dbReference type="OrthoDB" id="9799911at2"/>
<gene>
    <name evidence="7" type="ORF">SAMN05192589_10455</name>
</gene>
<comment type="subcellular location">
    <subcellularLocation>
        <location evidence="1">Cell membrane</location>
        <topology evidence="1">Multi-pass membrane protein</topology>
    </subcellularLocation>
</comment>
<keyword evidence="3 6" id="KW-0812">Transmembrane</keyword>
<evidence type="ECO:0000256" key="1">
    <source>
        <dbReference type="ARBA" id="ARBA00004651"/>
    </source>
</evidence>
<feature type="transmembrane region" description="Helical" evidence="6">
    <location>
        <begin position="126"/>
        <end position="159"/>
    </location>
</feature>
<evidence type="ECO:0000313" key="8">
    <source>
        <dbReference type="Proteomes" id="UP000198781"/>
    </source>
</evidence>
<feature type="transmembrane region" description="Helical" evidence="6">
    <location>
        <begin position="236"/>
        <end position="256"/>
    </location>
</feature>
<accession>A0A1G6R685</accession>
<protein>
    <recommendedName>
        <fullName evidence="9">Lysylphosphatidylglycerol synthase TM region</fullName>
    </recommendedName>
</protein>
<dbReference type="PANTHER" id="PTHR39087:SF2">
    <property type="entry name" value="UPF0104 MEMBRANE PROTEIN MJ1595"/>
    <property type="match status" value="1"/>
</dbReference>
<dbReference type="AlphaFoldDB" id="A0A1G6R685"/>
<evidence type="ECO:0000256" key="6">
    <source>
        <dbReference type="SAM" id="Phobius"/>
    </source>
</evidence>
<dbReference type="Proteomes" id="UP000198781">
    <property type="component" value="Unassembled WGS sequence"/>
</dbReference>
<keyword evidence="4 6" id="KW-1133">Transmembrane helix</keyword>
<dbReference type="Pfam" id="PF03706">
    <property type="entry name" value="LPG_synthase_TM"/>
    <property type="match status" value="1"/>
</dbReference>
<evidence type="ECO:0000313" key="7">
    <source>
        <dbReference type="EMBL" id="SDD00142.1"/>
    </source>
</evidence>
<evidence type="ECO:0000256" key="3">
    <source>
        <dbReference type="ARBA" id="ARBA00022692"/>
    </source>
</evidence>
<reference evidence="7 8" key="1">
    <citation type="submission" date="2016-10" db="EMBL/GenBank/DDBJ databases">
        <authorList>
            <person name="de Groot N.N."/>
        </authorList>
    </citation>
    <scope>NUCLEOTIDE SEQUENCE [LARGE SCALE GENOMIC DNA]</scope>
    <source>
        <strain evidence="7 8">DSM 16619</strain>
    </source>
</reference>